<dbReference type="Proteomes" id="UP000176498">
    <property type="component" value="Unassembled WGS sequence"/>
</dbReference>
<evidence type="ECO:0008006" key="3">
    <source>
        <dbReference type="Google" id="ProtNLM"/>
    </source>
</evidence>
<dbReference type="CDD" id="cd04485">
    <property type="entry name" value="DnaE_OBF"/>
    <property type="match status" value="1"/>
</dbReference>
<dbReference type="EMBL" id="MHHZ01000007">
    <property type="protein sequence ID" value="OGY42186.1"/>
    <property type="molecule type" value="Genomic_DNA"/>
</dbReference>
<name>A0A1G1XRE9_9BACT</name>
<comment type="caution">
    <text evidence="1">The sequence shown here is derived from an EMBL/GenBank/DDBJ whole genome shotgun (WGS) entry which is preliminary data.</text>
</comment>
<gene>
    <name evidence="1" type="ORF">A2Y82_00470</name>
</gene>
<evidence type="ECO:0000313" key="1">
    <source>
        <dbReference type="EMBL" id="OGY42186.1"/>
    </source>
</evidence>
<dbReference type="AlphaFoldDB" id="A0A1G1XRE9"/>
<accession>A0A1G1XRE9</accession>
<reference evidence="1 2" key="1">
    <citation type="journal article" date="2016" name="Nat. Commun.">
        <title>Thousands of microbial genomes shed light on interconnected biogeochemical processes in an aquifer system.</title>
        <authorList>
            <person name="Anantharaman K."/>
            <person name="Brown C.T."/>
            <person name="Hug L.A."/>
            <person name="Sharon I."/>
            <person name="Castelle C.J."/>
            <person name="Probst A.J."/>
            <person name="Thomas B.C."/>
            <person name="Singh A."/>
            <person name="Wilkins M.J."/>
            <person name="Karaoz U."/>
            <person name="Brodie E.L."/>
            <person name="Williams K.H."/>
            <person name="Hubbard S.S."/>
            <person name="Banfield J.F."/>
        </authorList>
    </citation>
    <scope>NUCLEOTIDE SEQUENCE [LARGE SCALE GENOMIC DNA]</scope>
</reference>
<organism evidence="1 2">
    <name type="scientific">Candidatus Buchananbacteria bacterium RBG_13_36_9</name>
    <dbReference type="NCBI Taxonomy" id="1797530"/>
    <lineage>
        <taxon>Bacteria</taxon>
        <taxon>Candidatus Buchananiibacteriota</taxon>
    </lineage>
</organism>
<evidence type="ECO:0000313" key="2">
    <source>
        <dbReference type="Proteomes" id="UP000176498"/>
    </source>
</evidence>
<protein>
    <recommendedName>
        <fullName evidence="3">OB domain-containing protein</fullName>
    </recommendedName>
</protein>
<sequence>MEIIVFPSVYNQTKESWLEDNTVIISGTISNKDGEYKVICNEVKTLSLAIIKDLKTKLQKINENIQASAKNLYIFFKNVVTAQTISKLNQILSSCNGSNKVFLAVPIDEKRFRKIETNFFADFNNRELQKELQSITEVKFVKLM</sequence>
<proteinExistence type="predicted"/>